<evidence type="ECO:0000256" key="7">
    <source>
        <dbReference type="ARBA" id="ARBA00022984"/>
    </source>
</evidence>
<dbReference type="PANTHER" id="PTHR43783">
    <property type="entry name" value="UDP-N-ACETYLGLUCOSAMINE 1-CARBOXYVINYLTRANSFERASE"/>
    <property type="match status" value="1"/>
</dbReference>
<feature type="binding site" evidence="12">
    <location>
        <position position="326"/>
    </location>
    <ligand>
        <name>UDP-N-acetyl-alpha-D-glucosamine</name>
        <dbReference type="ChEBI" id="CHEBI:57705"/>
    </ligand>
</feature>
<name>A0A8J6QR58_9BACT</name>
<evidence type="ECO:0000256" key="12">
    <source>
        <dbReference type="HAMAP-Rule" id="MF_00111"/>
    </source>
</evidence>
<organism evidence="14 15">
    <name type="scientific">Pelovirga terrestris</name>
    <dbReference type="NCBI Taxonomy" id="2771352"/>
    <lineage>
        <taxon>Bacteria</taxon>
        <taxon>Pseudomonadati</taxon>
        <taxon>Thermodesulfobacteriota</taxon>
        <taxon>Desulfuromonadia</taxon>
        <taxon>Geobacterales</taxon>
        <taxon>Geobacteraceae</taxon>
        <taxon>Pelovirga</taxon>
    </lineage>
</organism>
<evidence type="ECO:0000259" key="13">
    <source>
        <dbReference type="Pfam" id="PF00275"/>
    </source>
</evidence>
<dbReference type="InterPro" id="IPR005750">
    <property type="entry name" value="UDP_GlcNAc_COvinyl_MurA"/>
</dbReference>
<dbReference type="SUPFAM" id="SSF55205">
    <property type="entry name" value="EPT/RTPC-like"/>
    <property type="match status" value="1"/>
</dbReference>
<keyword evidence="15" id="KW-1185">Reference proteome</keyword>
<evidence type="ECO:0000256" key="5">
    <source>
        <dbReference type="ARBA" id="ARBA00022679"/>
    </source>
</evidence>
<dbReference type="GO" id="GO:0005737">
    <property type="term" value="C:cytoplasm"/>
    <property type="evidence" value="ECO:0007669"/>
    <property type="project" value="UniProtKB-SubCell"/>
</dbReference>
<dbReference type="GO" id="GO:0009252">
    <property type="term" value="P:peptidoglycan biosynthetic process"/>
    <property type="evidence" value="ECO:0007669"/>
    <property type="project" value="UniProtKB-UniRule"/>
</dbReference>
<keyword evidence="8 12" id="KW-0131">Cell cycle</keyword>
<keyword evidence="9 12" id="KW-0961">Cell wall biogenesis/degradation</keyword>
<keyword evidence="5 12" id="KW-0808">Transferase</keyword>
<gene>
    <name evidence="12 14" type="primary">murA</name>
    <name evidence="14" type="ORF">ICT70_08260</name>
</gene>
<dbReference type="FunFam" id="3.65.10.10:FF:000001">
    <property type="entry name" value="UDP-N-acetylglucosamine 1-carboxyvinyltransferase"/>
    <property type="match status" value="1"/>
</dbReference>
<proteinExistence type="inferred from homology"/>
<dbReference type="CDD" id="cd01555">
    <property type="entry name" value="UdpNAET"/>
    <property type="match status" value="1"/>
</dbReference>
<evidence type="ECO:0000256" key="2">
    <source>
        <dbReference type="ARBA" id="ARBA00004752"/>
    </source>
</evidence>
<evidence type="ECO:0000256" key="3">
    <source>
        <dbReference type="ARBA" id="ARBA00022490"/>
    </source>
</evidence>
<dbReference type="GO" id="GO:0008760">
    <property type="term" value="F:UDP-N-acetylglucosamine 1-carboxyvinyltransferase activity"/>
    <property type="evidence" value="ECO:0007669"/>
    <property type="project" value="UniProtKB-UniRule"/>
</dbReference>
<keyword evidence="6 12" id="KW-0133">Cell shape</keyword>
<dbReference type="Pfam" id="PF00275">
    <property type="entry name" value="EPSP_synthase"/>
    <property type="match status" value="1"/>
</dbReference>
<comment type="similarity">
    <text evidence="10 12">Belongs to the EPSP synthase family. MurA subfamily.</text>
</comment>
<evidence type="ECO:0000256" key="11">
    <source>
        <dbReference type="ARBA" id="ARBA00047527"/>
    </source>
</evidence>
<comment type="function">
    <text evidence="12">Cell wall formation. Adds enolpyruvyl to UDP-N-acetylglucosamine.</text>
</comment>
<dbReference type="EC" id="2.5.1.7" evidence="12"/>
<reference evidence="14" key="1">
    <citation type="submission" date="2020-09" db="EMBL/GenBank/DDBJ databases">
        <title>Pelobacter alkaliphilus sp. nov., a novel anaerobic arsenate-reducing bacterium from terrestrial mud volcano.</title>
        <authorList>
            <person name="Khomyakova M.A."/>
            <person name="Merkel A.Y."/>
            <person name="Slobodkin A.I."/>
        </authorList>
    </citation>
    <scope>NUCLEOTIDE SEQUENCE</scope>
    <source>
        <strain evidence="14">M08fum</strain>
    </source>
</reference>
<keyword evidence="12" id="KW-0670">Pyruvate</keyword>
<evidence type="ECO:0000256" key="8">
    <source>
        <dbReference type="ARBA" id="ARBA00023306"/>
    </source>
</evidence>
<evidence type="ECO:0000256" key="4">
    <source>
        <dbReference type="ARBA" id="ARBA00022618"/>
    </source>
</evidence>
<dbReference type="EMBL" id="JACWUN010000008">
    <property type="protein sequence ID" value="MBD1400658.1"/>
    <property type="molecule type" value="Genomic_DNA"/>
</dbReference>
<evidence type="ECO:0000256" key="9">
    <source>
        <dbReference type="ARBA" id="ARBA00023316"/>
    </source>
</evidence>
<dbReference type="PANTHER" id="PTHR43783:SF1">
    <property type="entry name" value="UDP-N-ACETYLGLUCOSAMINE 1-CARBOXYVINYLTRANSFERASE"/>
    <property type="match status" value="1"/>
</dbReference>
<sequence>MDKIVINGGVPLRGEVQVSGAKNSALPLLFATLLTDGVSEISNVPELRDISTAIKLLGELGAEVTLDNHRCRIDSRRIESIQASYDLVKTMRASVLVLGPLLARCGHARVSLPGGCAIGARPINLHLKGLEALGAKIHIDHGYVEATAPRLRGARISFDLPTVGGTENLLMAAALAQGETVLENAAREPEVVQLAQALMSMGVKIEGAGTAIVQIQGVDRLDPLHCQVIPDRIEAGTFMIAAAMTAGDVLVRGALRKDLEALISKLIEAGVRISEEGDALRVIGPKKPTPVDIRTSVFPGFPTDMQAQFMALMTLAEGSSRIAETVFENRFMHVCELQRMGADIQIDGNSAMIRGVKQLTGAPVMATDLRASASLILAGLAAENTTEVSRIYHLDRGYERIEEKLATLGARIRRERE</sequence>
<comment type="caution">
    <text evidence="14">The sequence shown here is derived from an EMBL/GenBank/DDBJ whole genome shotgun (WGS) entry which is preliminary data.</text>
</comment>
<dbReference type="InterPro" id="IPR013792">
    <property type="entry name" value="RNA3'P_cycl/enolpyr_Trfase_a/b"/>
</dbReference>
<dbReference type="GO" id="GO:0051301">
    <property type="term" value="P:cell division"/>
    <property type="evidence" value="ECO:0007669"/>
    <property type="project" value="UniProtKB-KW"/>
</dbReference>
<feature type="active site" description="Proton donor" evidence="12">
    <location>
        <position position="116"/>
    </location>
</feature>
<evidence type="ECO:0000313" key="14">
    <source>
        <dbReference type="EMBL" id="MBD1400658.1"/>
    </source>
</evidence>
<feature type="domain" description="Enolpyruvate transferase" evidence="13">
    <location>
        <begin position="7"/>
        <end position="405"/>
    </location>
</feature>
<protein>
    <recommendedName>
        <fullName evidence="12">UDP-N-acetylglucosamine 1-carboxyvinyltransferase</fullName>
        <ecNumber evidence="12">2.5.1.7</ecNumber>
    </recommendedName>
    <alternativeName>
        <fullName evidence="12">Enoylpyruvate transferase</fullName>
    </alternativeName>
    <alternativeName>
        <fullName evidence="12">UDP-N-acetylglucosamine enolpyruvyl transferase</fullName>
        <shortName evidence="12">EPT</shortName>
    </alternativeName>
</protein>
<comment type="subcellular location">
    <subcellularLocation>
        <location evidence="1 12">Cytoplasm</location>
    </subcellularLocation>
</comment>
<evidence type="ECO:0000313" key="15">
    <source>
        <dbReference type="Proteomes" id="UP000632828"/>
    </source>
</evidence>
<comment type="pathway">
    <text evidence="2 12">Cell wall biogenesis; peptidoglycan biosynthesis.</text>
</comment>
<dbReference type="NCBIfam" id="NF006873">
    <property type="entry name" value="PRK09369.1"/>
    <property type="match status" value="1"/>
</dbReference>
<keyword evidence="7 12" id="KW-0573">Peptidoglycan synthesis</keyword>
<evidence type="ECO:0000256" key="10">
    <source>
        <dbReference type="ARBA" id="ARBA00038367"/>
    </source>
</evidence>
<comment type="caution">
    <text evidence="12">Lacks conserved residue(s) required for the propagation of feature annotation.</text>
</comment>
<comment type="catalytic activity">
    <reaction evidence="11 12">
        <text>phosphoenolpyruvate + UDP-N-acetyl-alpha-D-glucosamine = UDP-N-acetyl-3-O-(1-carboxyvinyl)-alpha-D-glucosamine + phosphate</text>
        <dbReference type="Rhea" id="RHEA:18681"/>
        <dbReference type="ChEBI" id="CHEBI:43474"/>
        <dbReference type="ChEBI" id="CHEBI:57705"/>
        <dbReference type="ChEBI" id="CHEBI:58702"/>
        <dbReference type="ChEBI" id="CHEBI:68483"/>
        <dbReference type="EC" id="2.5.1.7"/>
    </reaction>
</comment>
<dbReference type="HAMAP" id="MF_00111">
    <property type="entry name" value="MurA"/>
    <property type="match status" value="1"/>
</dbReference>
<feature type="binding site" evidence="12">
    <location>
        <begin position="22"/>
        <end position="23"/>
    </location>
    <ligand>
        <name>phosphoenolpyruvate</name>
        <dbReference type="ChEBI" id="CHEBI:58702"/>
    </ligand>
</feature>
<feature type="binding site" evidence="12">
    <location>
        <position position="304"/>
    </location>
    <ligand>
        <name>UDP-N-acetyl-alpha-D-glucosamine</name>
        <dbReference type="ChEBI" id="CHEBI:57705"/>
    </ligand>
</feature>
<keyword evidence="4 12" id="KW-0132">Cell division</keyword>
<dbReference type="GO" id="GO:0008360">
    <property type="term" value="P:regulation of cell shape"/>
    <property type="evidence" value="ECO:0007669"/>
    <property type="project" value="UniProtKB-KW"/>
</dbReference>
<keyword evidence="3 12" id="KW-0963">Cytoplasm</keyword>
<accession>A0A8J6QR58</accession>
<dbReference type="InterPro" id="IPR001986">
    <property type="entry name" value="Enolpyruvate_Tfrase_dom"/>
</dbReference>
<dbReference type="InterPro" id="IPR050068">
    <property type="entry name" value="MurA_subfamily"/>
</dbReference>
<dbReference type="UniPathway" id="UPA00219"/>
<dbReference type="GO" id="GO:0071555">
    <property type="term" value="P:cell wall organization"/>
    <property type="evidence" value="ECO:0007669"/>
    <property type="project" value="UniProtKB-KW"/>
</dbReference>
<dbReference type="InterPro" id="IPR036968">
    <property type="entry name" value="Enolpyruvate_Tfrase_sf"/>
</dbReference>
<dbReference type="GO" id="GO:0019277">
    <property type="term" value="P:UDP-N-acetylgalactosamine biosynthetic process"/>
    <property type="evidence" value="ECO:0007669"/>
    <property type="project" value="InterPro"/>
</dbReference>
<evidence type="ECO:0000256" key="6">
    <source>
        <dbReference type="ARBA" id="ARBA00022960"/>
    </source>
</evidence>
<dbReference type="NCBIfam" id="TIGR01072">
    <property type="entry name" value="murA"/>
    <property type="match status" value="1"/>
</dbReference>
<feature type="binding site" evidence="12">
    <location>
        <position position="92"/>
    </location>
    <ligand>
        <name>UDP-N-acetyl-alpha-D-glucosamine</name>
        <dbReference type="ChEBI" id="CHEBI:57705"/>
    </ligand>
</feature>
<dbReference type="Gene3D" id="3.65.10.10">
    <property type="entry name" value="Enolpyruvate transferase domain"/>
    <property type="match status" value="2"/>
</dbReference>
<dbReference type="RefSeq" id="WP_191155427.1">
    <property type="nucleotide sequence ID" value="NZ_JACWUN010000008.1"/>
</dbReference>
<evidence type="ECO:0000256" key="1">
    <source>
        <dbReference type="ARBA" id="ARBA00004496"/>
    </source>
</evidence>
<dbReference type="Proteomes" id="UP000632828">
    <property type="component" value="Unassembled WGS sequence"/>
</dbReference>
<dbReference type="AlphaFoldDB" id="A0A8J6QR58"/>
<feature type="modified residue" description="2-(S-cysteinyl)pyruvic acid O-phosphothioketal" evidence="12">
    <location>
        <position position="116"/>
    </location>
</feature>